<dbReference type="EMBL" id="CP090896">
    <property type="protein sequence ID" value="ULT83255.1"/>
    <property type="molecule type" value="Genomic_DNA"/>
</dbReference>
<evidence type="ECO:0000313" key="1">
    <source>
        <dbReference type="EMBL" id="ULT83255.1"/>
    </source>
</evidence>
<proteinExistence type="predicted"/>
<dbReference type="AlphaFoldDB" id="A0AAE8ZPB1"/>
<protein>
    <submittedName>
        <fullName evidence="1">Uncharacterized protein</fullName>
    </submittedName>
</protein>
<name>A0AAE8ZPB1_CAEBR</name>
<evidence type="ECO:0000313" key="2">
    <source>
        <dbReference type="Proteomes" id="UP000827892"/>
    </source>
</evidence>
<accession>A0AAE8ZPB1</accession>
<reference evidence="1 2" key="1">
    <citation type="submission" date="2022-05" db="EMBL/GenBank/DDBJ databases">
        <title>Chromosome-level reference genomes for two strains of Caenorhabditis briggsae: an improved platform for comparative genomics.</title>
        <authorList>
            <person name="Stevens L."/>
            <person name="Andersen E.C."/>
        </authorList>
    </citation>
    <scope>NUCLEOTIDE SEQUENCE [LARGE SCALE GENOMIC DNA]</scope>
    <source>
        <strain evidence="1">QX1410_ONT</strain>
        <tissue evidence="1">Whole-organism</tissue>
    </source>
</reference>
<organism evidence="1 2">
    <name type="scientific">Caenorhabditis briggsae</name>
    <dbReference type="NCBI Taxonomy" id="6238"/>
    <lineage>
        <taxon>Eukaryota</taxon>
        <taxon>Metazoa</taxon>
        <taxon>Ecdysozoa</taxon>
        <taxon>Nematoda</taxon>
        <taxon>Chromadorea</taxon>
        <taxon>Rhabditida</taxon>
        <taxon>Rhabditina</taxon>
        <taxon>Rhabditomorpha</taxon>
        <taxon>Rhabditoidea</taxon>
        <taxon>Rhabditidae</taxon>
        <taxon>Peloderinae</taxon>
        <taxon>Caenorhabditis</taxon>
    </lineage>
</organism>
<dbReference type="Proteomes" id="UP000827892">
    <property type="component" value="Chromosome X"/>
</dbReference>
<sequence>MEEFIRKAEFNRVFISCVSTAFLPCVPMDCNKSYLEMNSCEMKTKDFLKFNYKEASINYCKFHTCGFNLLIRRWMWDGYECLSQVVFWKITYSRFNEDEPKTVAEKTALEDQVKEGITVNPTNGRGILTEKEDIHKSFEVK</sequence>
<gene>
    <name evidence="1" type="ORF">L3Y34_012478</name>
</gene>